<gene>
    <name evidence="6" type="ORF">PsB1_1195</name>
</gene>
<keyword evidence="7" id="KW-1185">Reference proteome</keyword>
<dbReference type="SMART" id="SM00244">
    <property type="entry name" value="PHB"/>
    <property type="match status" value="1"/>
</dbReference>
<dbReference type="InterPro" id="IPR036013">
    <property type="entry name" value="Band_7/SPFH_dom_sf"/>
</dbReference>
<organism evidence="6 7">
    <name type="scientific">Candidatus Phycosocius spiralis</name>
    <dbReference type="NCBI Taxonomy" id="2815099"/>
    <lineage>
        <taxon>Bacteria</taxon>
        <taxon>Pseudomonadati</taxon>
        <taxon>Pseudomonadota</taxon>
        <taxon>Alphaproteobacteria</taxon>
        <taxon>Caulobacterales</taxon>
        <taxon>Caulobacterales incertae sedis</taxon>
        <taxon>Candidatus Phycosocius</taxon>
    </lineage>
</organism>
<evidence type="ECO:0000256" key="3">
    <source>
        <dbReference type="RuleBase" id="RU364113"/>
    </source>
</evidence>
<comment type="subcellular location">
    <subcellularLocation>
        <location evidence="1">Membrane</location>
        <topology evidence="1">Single-pass membrane protein</topology>
    </subcellularLocation>
</comment>
<dbReference type="PANTHER" id="PTHR42911">
    <property type="entry name" value="MODULATOR OF FTSH PROTEASE HFLC"/>
    <property type="match status" value="1"/>
</dbReference>
<dbReference type="InterPro" id="IPR010201">
    <property type="entry name" value="HflK"/>
</dbReference>
<dbReference type="EMBL" id="BPFZ01000006">
    <property type="protein sequence ID" value="GIU67041.1"/>
    <property type="molecule type" value="Genomic_DNA"/>
</dbReference>
<keyword evidence="6" id="KW-0645">Protease</keyword>
<comment type="similarity">
    <text evidence="2 3">Belongs to the band 7/mec-2 family. HflK subfamily.</text>
</comment>
<dbReference type="CDD" id="cd03404">
    <property type="entry name" value="SPFH_HflK"/>
    <property type="match status" value="1"/>
</dbReference>
<evidence type="ECO:0000256" key="1">
    <source>
        <dbReference type="ARBA" id="ARBA00004167"/>
    </source>
</evidence>
<feature type="domain" description="Band 7" evidence="5">
    <location>
        <begin position="38"/>
        <end position="215"/>
    </location>
</feature>
<dbReference type="Pfam" id="PF01145">
    <property type="entry name" value="Band_7"/>
    <property type="match status" value="1"/>
</dbReference>
<dbReference type="SUPFAM" id="SSF117892">
    <property type="entry name" value="Band 7/SPFH domain"/>
    <property type="match status" value="1"/>
</dbReference>
<evidence type="ECO:0000259" key="5">
    <source>
        <dbReference type="SMART" id="SM00244"/>
    </source>
</evidence>
<evidence type="ECO:0000313" key="7">
    <source>
        <dbReference type="Proteomes" id="UP001161064"/>
    </source>
</evidence>
<feature type="compositionally biased region" description="Low complexity" evidence="4">
    <location>
        <begin position="312"/>
        <end position="323"/>
    </location>
</feature>
<keyword evidence="6" id="KW-0378">Hydrolase</keyword>
<sequence length="323" mass="34621">MGGGGHKGRGSDGGKPIHFDRRSIGAVALVALLGWGATGIYVVDAGQEAVIQRFGKYVRTVERGLQFHLPAPIETRKIVDVQNARSLIVGGGAGAGPNDGLMLTGDENIVDVGFQVIWRVENARDFLFQVAHGPDGRGSAEETVRAVAEAAIREVVGRSQREQVLSTGRAQVEIQTRDLIQRTLNAYKTGIRITQVNLSKAEPPAAVIDAFREVAAASQEAETKINQARSYQNAVVPQAQGEAARFNQLYQEYKLAPDVTRQRLYLETMERVYERANKVVLDPGKGASPMVVLPPDLLKGATGGSVTPPAPAAQSANPQGVIR</sequence>
<dbReference type="GO" id="GO:0006508">
    <property type="term" value="P:proteolysis"/>
    <property type="evidence" value="ECO:0007669"/>
    <property type="project" value="UniProtKB-KW"/>
</dbReference>
<dbReference type="NCBIfam" id="TIGR01933">
    <property type="entry name" value="hflK"/>
    <property type="match status" value="1"/>
</dbReference>
<reference evidence="6" key="2">
    <citation type="journal article" date="2023" name="ISME Commun">
        <title>Characterization of a bloom-associated alphaproteobacterial lineage, 'Candidatus Phycosocius': insights into freshwater algal-bacterial interactions.</title>
        <authorList>
            <person name="Tanabe Y."/>
            <person name="Yamaguchi H."/>
            <person name="Yoshida M."/>
            <person name="Kai A."/>
            <person name="Okazaki Y."/>
        </authorList>
    </citation>
    <scope>NUCLEOTIDE SEQUENCE</scope>
    <source>
        <strain evidence="6">BOTRYCO-1</strain>
    </source>
</reference>
<evidence type="ECO:0000313" key="6">
    <source>
        <dbReference type="EMBL" id="GIU67041.1"/>
    </source>
</evidence>
<proteinExistence type="inferred from homology"/>
<dbReference type="Proteomes" id="UP001161064">
    <property type="component" value="Unassembled WGS sequence"/>
</dbReference>
<feature type="region of interest" description="Disordered" evidence="4">
    <location>
        <begin position="302"/>
        <end position="323"/>
    </location>
</feature>
<dbReference type="InterPro" id="IPR001107">
    <property type="entry name" value="Band_7"/>
</dbReference>
<evidence type="ECO:0000256" key="2">
    <source>
        <dbReference type="ARBA" id="ARBA00006971"/>
    </source>
</evidence>
<comment type="function">
    <text evidence="3">HflC and HflK could encode or regulate a protease.</text>
</comment>
<evidence type="ECO:0000256" key="4">
    <source>
        <dbReference type="SAM" id="MobiDB-lite"/>
    </source>
</evidence>
<comment type="subunit">
    <text evidence="3">HflC and HflK may interact to form a multimeric complex.</text>
</comment>
<dbReference type="PANTHER" id="PTHR42911:SF1">
    <property type="entry name" value="MODULATOR OF FTSH PROTEASE HFLC"/>
    <property type="match status" value="1"/>
</dbReference>
<name>A0ABQ4PVP7_9PROT</name>
<reference evidence="6" key="1">
    <citation type="submission" date="2021-05" db="EMBL/GenBank/DDBJ databases">
        <authorList>
            <person name="Tanabe Y."/>
        </authorList>
    </citation>
    <scope>NUCLEOTIDE SEQUENCE</scope>
    <source>
        <strain evidence="6">BOTRYCO-1</strain>
    </source>
</reference>
<dbReference type="GO" id="GO:0008233">
    <property type="term" value="F:peptidase activity"/>
    <property type="evidence" value="ECO:0007669"/>
    <property type="project" value="UniProtKB-KW"/>
</dbReference>
<dbReference type="Gene3D" id="3.30.479.30">
    <property type="entry name" value="Band 7 domain"/>
    <property type="match status" value="1"/>
</dbReference>
<accession>A0ABQ4PVP7</accession>
<comment type="caution">
    <text evidence="6">The sequence shown here is derived from an EMBL/GenBank/DDBJ whole genome shotgun (WGS) entry which is preliminary data.</text>
</comment>
<protein>
    <recommendedName>
        <fullName evidence="3">Protein HflK</fullName>
    </recommendedName>
</protein>